<protein>
    <submittedName>
        <fullName evidence="3">Short-chain dehydrogenase/reductase SDR</fullName>
    </submittedName>
</protein>
<dbReference type="PANTHER" id="PTHR43477:SF1">
    <property type="entry name" value="DIHYDROANTICAPSIN 7-DEHYDROGENASE"/>
    <property type="match status" value="1"/>
</dbReference>
<dbReference type="GO" id="GO:0016491">
    <property type="term" value="F:oxidoreductase activity"/>
    <property type="evidence" value="ECO:0007669"/>
    <property type="project" value="UniProtKB-KW"/>
</dbReference>
<evidence type="ECO:0000256" key="1">
    <source>
        <dbReference type="ARBA" id="ARBA00006484"/>
    </source>
</evidence>
<name>Q11E45_CHESB</name>
<dbReference type="PRINTS" id="PR00081">
    <property type="entry name" value="GDHRDH"/>
</dbReference>
<reference evidence="3" key="1">
    <citation type="submission" date="2006-06" db="EMBL/GenBank/DDBJ databases">
        <title>Complete sequence of chromosome of Chelativorans sp. BNC1.</title>
        <authorList>
            <consortium name="US DOE Joint Genome Institute"/>
            <person name="Copeland A."/>
            <person name="Lucas S."/>
            <person name="Lapidus A."/>
            <person name="Barry K."/>
            <person name="Detter J.C."/>
            <person name="Glavina del Rio T."/>
            <person name="Hammon N."/>
            <person name="Israni S."/>
            <person name="Dalin E."/>
            <person name="Tice H."/>
            <person name="Pitluck S."/>
            <person name="Chertkov O."/>
            <person name="Brettin T."/>
            <person name="Bruce D."/>
            <person name="Han C."/>
            <person name="Tapia R."/>
            <person name="Gilna P."/>
            <person name="Schmutz J."/>
            <person name="Larimer F."/>
            <person name="Land M."/>
            <person name="Hauser L."/>
            <person name="Kyrpides N."/>
            <person name="Mikhailova N."/>
            <person name="Richardson P."/>
        </authorList>
    </citation>
    <scope>NUCLEOTIDE SEQUENCE</scope>
    <source>
        <strain evidence="3">BNC1</strain>
    </source>
</reference>
<proteinExistence type="inferred from homology"/>
<dbReference type="EMBL" id="CP000390">
    <property type="protein sequence ID" value="ABG64330.1"/>
    <property type="molecule type" value="Genomic_DNA"/>
</dbReference>
<dbReference type="AlphaFoldDB" id="Q11E45"/>
<dbReference type="InterPro" id="IPR002347">
    <property type="entry name" value="SDR_fam"/>
</dbReference>
<dbReference type="Pfam" id="PF13561">
    <property type="entry name" value="adh_short_C2"/>
    <property type="match status" value="1"/>
</dbReference>
<organism evidence="3">
    <name type="scientific">Chelativorans sp. (strain BNC1)</name>
    <dbReference type="NCBI Taxonomy" id="266779"/>
    <lineage>
        <taxon>Bacteria</taxon>
        <taxon>Pseudomonadati</taxon>
        <taxon>Pseudomonadota</taxon>
        <taxon>Alphaproteobacteria</taxon>
        <taxon>Hyphomicrobiales</taxon>
        <taxon>Phyllobacteriaceae</taxon>
        <taxon>Chelativorans</taxon>
    </lineage>
</organism>
<dbReference type="InterPro" id="IPR036291">
    <property type="entry name" value="NAD(P)-bd_dom_sf"/>
</dbReference>
<sequence>MTKPTDMRRAAFGFSGKTVLIAGGSRGIGFACAQAFEELGAEVIILGRERTALEQARTRLADAHGFMCDVRSAEDVARLVAEIDKTFNGIDVLVNCAGSAPRCAPEKLSPEIWHRAMEDKFLSYMNVAQPVIHAMLRRGTGCVVNVIGTGGKVPSNWHLAGGAANAALSLATAGLARAHAAAGLRILAVSPGATATDLTLGRIQRQASETGLTPDELEREIVRNIPQGRMADPKEVANAITFLASDCAPFINGVNLMIDGAMTAGVL</sequence>
<dbReference type="eggNOG" id="COG1028">
    <property type="taxonomic scope" value="Bacteria"/>
</dbReference>
<dbReference type="KEGG" id="mes:Meso_2958"/>
<gene>
    <name evidence="3" type="ordered locus">Meso_2958</name>
</gene>
<keyword evidence="2" id="KW-0560">Oxidoreductase</keyword>
<dbReference type="SUPFAM" id="SSF51735">
    <property type="entry name" value="NAD(P)-binding Rossmann-fold domains"/>
    <property type="match status" value="1"/>
</dbReference>
<dbReference type="PANTHER" id="PTHR43477">
    <property type="entry name" value="DIHYDROANTICAPSIN 7-DEHYDROGENASE"/>
    <property type="match status" value="1"/>
</dbReference>
<evidence type="ECO:0000313" key="3">
    <source>
        <dbReference type="EMBL" id="ABG64330.1"/>
    </source>
</evidence>
<evidence type="ECO:0000256" key="2">
    <source>
        <dbReference type="ARBA" id="ARBA00023002"/>
    </source>
</evidence>
<dbReference type="InterPro" id="IPR051122">
    <property type="entry name" value="SDR_DHRS6-like"/>
</dbReference>
<dbReference type="OrthoDB" id="9804774at2"/>
<dbReference type="HOGENOM" id="CLU_010194_1_2_5"/>
<dbReference type="STRING" id="266779.Meso_2958"/>
<accession>Q11E45</accession>
<dbReference type="Gene3D" id="3.40.50.720">
    <property type="entry name" value="NAD(P)-binding Rossmann-like Domain"/>
    <property type="match status" value="1"/>
</dbReference>
<comment type="similarity">
    <text evidence="1">Belongs to the short-chain dehydrogenases/reductases (SDR) family.</text>
</comment>